<keyword evidence="3" id="KW-1185">Reference proteome</keyword>
<evidence type="ECO:0008006" key="4">
    <source>
        <dbReference type="Google" id="ProtNLM"/>
    </source>
</evidence>
<sequence>MGGGQEPKFGPLVDIILRCSAKIFRGATHSCCEHRAITLLGNLEKVVTRNGSMLRHLLTDTPDMNVPNNSGMVLSSPSMDPFQWQQYPQPGVSSSVSGTSTSELFSSTYAMLSDTASAPYPDQWHENKSDCESTFYFDAVPGPYAQQSNNMYYPMHDQRFQTSFNDSYLRVAQQHYEPHVQLPVSESIQITANYPMHFAQHQHNLKVEYPQSNALSTATSMTQQAPQTALPTAPLPRPSTVSPCEQTALSSPTLTSNSGSTSETPPMAGEVISTDLEGPDNERVMCMACRGVYPSRRSLTGHIGRNEKCREIIGRNYLDQVAMGANPIAPGTENAIKAGALTNGQDGLSPICPHCDRFISHYKGNIRRHINQCGKNDSPQKRPRPDKDRRRDGKKRRHDETMLPHVLHEGFDPASLGQNGTMMGSPVMSPSLGSYQTHEQEFIDNTMYMTGPSLDQHIQLPSDPSPPGAPRKEADPPEDAYICDSCEFVTIYKGNMKRHLNTCHPAPDCKDLKEWDRKLESMRASVLGMSRVEMIERLNAHKMNSTRGRKPRGKKSDENAQAMLQSDFAQMHYNYEMMANFPQL</sequence>
<feature type="compositionally biased region" description="Low complexity" evidence="1">
    <location>
        <begin position="222"/>
        <end position="232"/>
    </location>
</feature>
<dbReference type="AlphaFoldDB" id="A0AA36DM62"/>
<feature type="compositionally biased region" description="Polar residues" evidence="1">
    <location>
        <begin position="239"/>
        <end position="264"/>
    </location>
</feature>
<organism evidence="2 3">
    <name type="scientific">Cylicocyclus nassatus</name>
    <name type="common">Nematode worm</name>
    <dbReference type="NCBI Taxonomy" id="53992"/>
    <lineage>
        <taxon>Eukaryota</taxon>
        <taxon>Metazoa</taxon>
        <taxon>Ecdysozoa</taxon>
        <taxon>Nematoda</taxon>
        <taxon>Chromadorea</taxon>
        <taxon>Rhabditida</taxon>
        <taxon>Rhabditina</taxon>
        <taxon>Rhabditomorpha</taxon>
        <taxon>Strongyloidea</taxon>
        <taxon>Strongylidae</taxon>
        <taxon>Cylicocyclus</taxon>
    </lineage>
</organism>
<proteinExistence type="predicted"/>
<evidence type="ECO:0000313" key="3">
    <source>
        <dbReference type="Proteomes" id="UP001176961"/>
    </source>
</evidence>
<feature type="region of interest" description="Disordered" evidence="1">
    <location>
        <begin position="216"/>
        <end position="272"/>
    </location>
</feature>
<name>A0AA36DM62_CYLNA</name>
<comment type="caution">
    <text evidence="2">The sequence shown here is derived from an EMBL/GenBank/DDBJ whole genome shotgun (WGS) entry which is preliminary data.</text>
</comment>
<dbReference type="EMBL" id="CATQJL010000001">
    <property type="protein sequence ID" value="CAJ0589771.1"/>
    <property type="molecule type" value="Genomic_DNA"/>
</dbReference>
<reference evidence="2" key="1">
    <citation type="submission" date="2023-07" db="EMBL/GenBank/DDBJ databases">
        <authorList>
            <consortium name="CYATHOMIX"/>
        </authorList>
    </citation>
    <scope>NUCLEOTIDE SEQUENCE</scope>
    <source>
        <strain evidence="2">N/A</strain>
    </source>
</reference>
<feature type="region of interest" description="Disordered" evidence="1">
    <location>
        <begin position="454"/>
        <end position="477"/>
    </location>
</feature>
<feature type="compositionally biased region" description="Basic and acidic residues" evidence="1">
    <location>
        <begin position="378"/>
        <end position="391"/>
    </location>
</feature>
<dbReference type="Proteomes" id="UP001176961">
    <property type="component" value="Unassembled WGS sequence"/>
</dbReference>
<accession>A0AA36DM62</accession>
<gene>
    <name evidence="2" type="ORF">CYNAS_LOCUS1754</name>
</gene>
<protein>
    <recommendedName>
        <fullName evidence="4">Zinc finger, C2H2 type</fullName>
    </recommendedName>
</protein>
<evidence type="ECO:0000256" key="1">
    <source>
        <dbReference type="SAM" id="MobiDB-lite"/>
    </source>
</evidence>
<feature type="region of interest" description="Disordered" evidence="1">
    <location>
        <begin position="370"/>
        <end position="402"/>
    </location>
</feature>
<evidence type="ECO:0000313" key="2">
    <source>
        <dbReference type="EMBL" id="CAJ0589771.1"/>
    </source>
</evidence>